<feature type="compositionally biased region" description="Basic and acidic residues" evidence="1">
    <location>
        <begin position="139"/>
        <end position="149"/>
    </location>
</feature>
<dbReference type="Proteomes" id="UP000629287">
    <property type="component" value="Unassembled WGS sequence"/>
</dbReference>
<dbReference type="GeneID" id="86827884"/>
<feature type="region of interest" description="Disordered" evidence="1">
    <location>
        <begin position="111"/>
        <end position="165"/>
    </location>
</feature>
<name>A0A8I0P6P1_9ACTN</name>
<dbReference type="EMBL" id="JADBGF010000001">
    <property type="protein sequence ID" value="MBE1597181.1"/>
    <property type="molecule type" value="Genomic_DNA"/>
</dbReference>
<keyword evidence="3" id="KW-1185">Reference proteome</keyword>
<evidence type="ECO:0000256" key="1">
    <source>
        <dbReference type="SAM" id="MobiDB-lite"/>
    </source>
</evidence>
<organism evidence="2 3">
    <name type="scientific">Streptomyces stelliscabiei</name>
    <dbReference type="NCBI Taxonomy" id="146820"/>
    <lineage>
        <taxon>Bacteria</taxon>
        <taxon>Bacillati</taxon>
        <taxon>Actinomycetota</taxon>
        <taxon>Actinomycetes</taxon>
        <taxon>Kitasatosporales</taxon>
        <taxon>Streptomycetaceae</taxon>
        <taxon>Streptomyces</taxon>
    </lineage>
</organism>
<gene>
    <name evidence="2" type="ORF">H4687_003310</name>
</gene>
<protein>
    <submittedName>
        <fullName evidence="2">Uncharacterized protein</fullName>
    </submittedName>
</protein>
<reference evidence="2 3" key="1">
    <citation type="submission" date="2020-10" db="EMBL/GenBank/DDBJ databases">
        <title>Sequencing the genomes of 1000 actinobacteria strains.</title>
        <authorList>
            <person name="Klenk H.-P."/>
        </authorList>
    </citation>
    <scope>NUCLEOTIDE SEQUENCE [LARGE SCALE GENOMIC DNA]</scope>
    <source>
        <strain evidence="2 3">DSM 41803</strain>
    </source>
</reference>
<evidence type="ECO:0000313" key="2">
    <source>
        <dbReference type="EMBL" id="MBE1597181.1"/>
    </source>
</evidence>
<evidence type="ECO:0000313" key="3">
    <source>
        <dbReference type="Proteomes" id="UP000629287"/>
    </source>
</evidence>
<sequence length="165" mass="17834">MTPPDITHRWTWTGDRTLPDWLDRRHHWHADRPIIHTSDGPRTLYDGWIVIGWSDGAITVASATVAERVYGPDGIAGRLAAAEKALARIQAIADEHPAGIDTALIHAALDGQPDPTATQATEASTSARPWSTCTVPADHGPHPWHDPRPLPDGQDAHCPGRPTPG</sequence>
<dbReference type="AlphaFoldDB" id="A0A8I0P6P1"/>
<proteinExistence type="predicted"/>
<dbReference type="RefSeq" id="WP_046917068.1">
    <property type="nucleotide sequence ID" value="NZ_JADBGF010000001.1"/>
</dbReference>
<accession>A0A8I0P6P1</accession>
<feature type="compositionally biased region" description="Low complexity" evidence="1">
    <location>
        <begin position="116"/>
        <end position="127"/>
    </location>
</feature>
<comment type="caution">
    <text evidence="2">The sequence shown here is derived from an EMBL/GenBank/DDBJ whole genome shotgun (WGS) entry which is preliminary data.</text>
</comment>